<comment type="caution">
    <text evidence="2">The sequence shown here is derived from an EMBL/GenBank/DDBJ whole genome shotgun (WGS) entry which is preliminary data.</text>
</comment>
<accession>A0ABN2KSY8</accession>
<name>A0ABN2KSY8_9MICO</name>
<sequence length="361" mass="38556">MGDALRLRGPILVGPNDVRDELWVLDGRITFTAPAGESSTLDGWVVPGLTDAHCHVGLDAHGAVDAETAEAQITRDRDHGTLLIRDAGSPSDTRWIDGRPDLPKLIRAGRHIARTRRYIRDYADEVEPDQLVETVRRQARRGDGWVKIVGDWIDRATGDLTPCWPRETVAAAVAAAHEEGARMTAHCFGEAVLDDLAAAGIDCVEHASGLTAETTGAFAAQGIAIVPTMINIDNFPAIAQPAREKFPLYYAHMMAIYERRDATIAAAHEAGVPIYLGTDAGGTLSHGLAPREALRLHTAGMPAEAVLSSATWGARAWLGRPAIEEGADADLLVLPADPRADLGVLAAPIAIILRGRVYPPG</sequence>
<keyword evidence="3" id="KW-1185">Reference proteome</keyword>
<organism evidence="2 3">
    <name type="scientific">Nostocoides vanveenii</name>
    <dbReference type="NCBI Taxonomy" id="330835"/>
    <lineage>
        <taxon>Bacteria</taxon>
        <taxon>Bacillati</taxon>
        <taxon>Actinomycetota</taxon>
        <taxon>Actinomycetes</taxon>
        <taxon>Micrococcales</taxon>
        <taxon>Intrasporangiaceae</taxon>
        <taxon>Nostocoides</taxon>
    </lineage>
</organism>
<dbReference type="InterPro" id="IPR032466">
    <property type="entry name" value="Metal_Hydrolase"/>
</dbReference>
<gene>
    <name evidence="2" type="ORF">GCM10009810_25280</name>
</gene>
<dbReference type="Proteomes" id="UP001501475">
    <property type="component" value="Unassembled WGS sequence"/>
</dbReference>
<evidence type="ECO:0000313" key="3">
    <source>
        <dbReference type="Proteomes" id="UP001501475"/>
    </source>
</evidence>
<dbReference type="Pfam" id="PF01979">
    <property type="entry name" value="Amidohydro_1"/>
    <property type="match status" value="1"/>
</dbReference>
<reference evidence="2 3" key="1">
    <citation type="journal article" date="2019" name="Int. J. Syst. Evol. Microbiol.">
        <title>The Global Catalogue of Microorganisms (GCM) 10K type strain sequencing project: providing services to taxonomists for standard genome sequencing and annotation.</title>
        <authorList>
            <consortium name="The Broad Institute Genomics Platform"/>
            <consortium name="The Broad Institute Genome Sequencing Center for Infectious Disease"/>
            <person name="Wu L."/>
            <person name="Ma J."/>
        </authorList>
    </citation>
    <scope>NUCLEOTIDE SEQUENCE [LARGE SCALE GENOMIC DNA]</scope>
    <source>
        <strain evidence="2 3">JCM 15591</strain>
    </source>
</reference>
<dbReference type="Gene3D" id="2.30.40.10">
    <property type="entry name" value="Urease, subunit C, domain 1"/>
    <property type="match status" value="1"/>
</dbReference>
<dbReference type="InterPro" id="IPR051781">
    <property type="entry name" value="Metallo-dep_Hydrolase"/>
</dbReference>
<evidence type="ECO:0000313" key="2">
    <source>
        <dbReference type="EMBL" id="GAA1765301.1"/>
    </source>
</evidence>
<dbReference type="PANTHER" id="PTHR43135:SF4">
    <property type="entry name" value="AMIDOHYDROLASE-RELATED DOMAIN-CONTAINING PROTEIN"/>
    <property type="match status" value="1"/>
</dbReference>
<dbReference type="EMBL" id="BAAAPN010000056">
    <property type="protein sequence ID" value="GAA1765301.1"/>
    <property type="molecule type" value="Genomic_DNA"/>
</dbReference>
<dbReference type="PANTHER" id="PTHR43135">
    <property type="entry name" value="ALPHA-D-RIBOSE 1-METHYLPHOSPHONATE 5-TRIPHOSPHATE DIPHOSPHATASE"/>
    <property type="match status" value="1"/>
</dbReference>
<evidence type="ECO:0000259" key="1">
    <source>
        <dbReference type="Pfam" id="PF01979"/>
    </source>
</evidence>
<protein>
    <submittedName>
        <fullName evidence="2">Amidohydrolase family protein</fullName>
    </submittedName>
</protein>
<dbReference type="SUPFAM" id="SSF51556">
    <property type="entry name" value="Metallo-dependent hydrolases"/>
    <property type="match status" value="1"/>
</dbReference>
<feature type="domain" description="Amidohydrolase-related" evidence="1">
    <location>
        <begin position="44"/>
        <end position="342"/>
    </location>
</feature>
<dbReference type="Gene3D" id="3.20.20.140">
    <property type="entry name" value="Metal-dependent hydrolases"/>
    <property type="match status" value="1"/>
</dbReference>
<dbReference type="InterPro" id="IPR006680">
    <property type="entry name" value="Amidohydro-rel"/>
</dbReference>
<dbReference type="InterPro" id="IPR011059">
    <property type="entry name" value="Metal-dep_hydrolase_composite"/>
</dbReference>
<proteinExistence type="predicted"/>
<dbReference type="RefSeq" id="WP_344066910.1">
    <property type="nucleotide sequence ID" value="NZ_BAAAPN010000056.1"/>
</dbReference>